<proteinExistence type="predicted"/>
<reference evidence="2" key="2">
    <citation type="journal article" date="2024" name="Plant">
        <title>Genomic evolution and insights into agronomic trait innovations of Sesamum species.</title>
        <authorList>
            <person name="Miao H."/>
            <person name="Wang L."/>
            <person name="Qu L."/>
            <person name="Liu H."/>
            <person name="Sun Y."/>
            <person name="Le M."/>
            <person name="Wang Q."/>
            <person name="Wei S."/>
            <person name="Zheng Y."/>
            <person name="Lin W."/>
            <person name="Duan Y."/>
            <person name="Cao H."/>
            <person name="Xiong S."/>
            <person name="Wang X."/>
            <person name="Wei L."/>
            <person name="Li C."/>
            <person name="Ma Q."/>
            <person name="Ju M."/>
            <person name="Zhao R."/>
            <person name="Li G."/>
            <person name="Mu C."/>
            <person name="Tian Q."/>
            <person name="Mei H."/>
            <person name="Zhang T."/>
            <person name="Gao T."/>
            <person name="Zhang H."/>
        </authorList>
    </citation>
    <scope>NUCLEOTIDE SEQUENCE</scope>
    <source>
        <strain evidence="2">G02</strain>
    </source>
</reference>
<protein>
    <recommendedName>
        <fullName evidence="1">DUF4219 domain-containing protein</fullName>
    </recommendedName>
</protein>
<dbReference type="EMBL" id="JACGWJ010000013">
    <property type="protein sequence ID" value="KAL0378349.1"/>
    <property type="molecule type" value="Genomic_DNA"/>
</dbReference>
<comment type="caution">
    <text evidence="2">The sequence shown here is derived from an EMBL/GenBank/DDBJ whole genome shotgun (WGS) entry which is preliminary data.</text>
</comment>
<dbReference type="InterPro" id="IPR025314">
    <property type="entry name" value="DUF4219"/>
</dbReference>
<name>A0AAW2RE82_SESRA</name>
<evidence type="ECO:0000313" key="2">
    <source>
        <dbReference type="EMBL" id="KAL0378349.1"/>
    </source>
</evidence>
<dbReference type="Pfam" id="PF13961">
    <property type="entry name" value="DUF4219"/>
    <property type="match status" value="1"/>
</dbReference>
<organism evidence="2">
    <name type="scientific">Sesamum radiatum</name>
    <name type="common">Black benniseed</name>
    <dbReference type="NCBI Taxonomy" id="300843"/>
    <lineage>
        <taxon>Eukaryota</taxon>
        <taxon>Viridiplantae</taxon>
        <taxon>Streptophyta</taxon>
        <taxon>Embryophyta</taxon>
        <taxon>Tracheophyta</taxon>
        <taxon>Spermatophyta</taxon>
        <taxon>Magnoliopsida</taxon>
        <taxon>eudicotyledons</taxon>
        <taxon>Gunneridae</taxon>
        <taxon>Pentapetalae</taxon>
        <taxon>asterids</taxon>
        <taxon>lamiids</taxon>
        <taxon>Lamiales</taxon>
        <taxon>Pedaliaceae</taxon>
        <taxon>Sesamum</taxon>
    </lineage>
</organism>
<gene>
    <name evidence="2" type="ORF">Sradi_3140400</name>
</gene>
<feature type="domain" description="DUF4219" evidence="1">
    <location>
        <begin position="20"/>
        <end position="41"/>
    </location>
</feature>
<sequence>MEVVNGGIANTQYVVEKIVGTNYKYWRMCTEAYLQSQDLWELIAGADTEILADTSENAESRGSGRLNVKTLFAL</sequence>
<accession>A0AAW2RE82</accession>
<reference evidence="2" key="1">
    <citation type="submission" date="2020-06" db="EMBL/GenBank/DDBJ databases">
        <authorList>
            <person name="Li T."/>
            <person name="Hu X."/>
            <person name="Zhang T."/>
            <person name="Song X."/>
            <person name="Zhang H."/>
            <person name="Dai N."/>
            <person name="Sheng W."/>
            <person name="Hou X."/>
            <person name="Wei L."/>
        </authorList>
    </citation>
    <scope>NUCLEOTIDE SEQUENCE</scope>
    <source>
        <strain evidence="2">G02</strain>
        <tissue evidence="2">Leaf</tissue>
    </source>
</reference>
<dbReference type="AlphaFoldDB" id="A0AAW2RE82"/>
<evidence type="ECO:0000259" key="1">
    <source>
        <dbReference type="Pfam" id="PF13961"/>
    </source>
</evidence>